<feature type="domain" description="DUF397" evidence="1">
    <location>
        <begin position="8"/>
        <end position="58"/>
    </location>
</feature>
<organism evidence="2 3">
    <name type="scientific">Virgisporangium aurantiacum</name>
    <dbReference type="NCBI Taxonomy" id="175570"/>
    <lineage>
        <taxon>Bacteria</taxon>
        <taxon>Bacillati</taxon>
        <taxon>Actinomycetota</taxon>
        <taxon>Actinomycetes</taxon>
        <taxon>Micromonosporales</taxon>
        <taxon>Micromonosporaceae</taxon>
        <taxon>Virgisporangium</taxon>
    </lineage>
</organism>
<dbReference type="Proteomes" id="UP000612585">
    <property type="component" value="Unassembled WGS sequence"/>
</dbReference>
<evidence type="ECO:0000313" key="2">
    <source>
        <dbReference type="EMBL" id="GIJ53496.1"/>
    </source>
</evidence>
<dbReference type="AlphaFoldDB" id="A0A8J3Z1G5"/>
<dbReference type="EMBL" id="BOPG01000007">
    <property type="protein sequence ID" value="GIJ53496.1"/>
    <property type="molecule type" value="Genomic_DNA"/>
</dbReference>
<evidence type="ECO:0000313" key="3">
    <source>
        <dbReference type="Proteomes" id="UP000612585"/>
    </source>
</evidence>
<accession>A0A8J3Z1G5</accession>
<keyword evidence="3" id="KW-1185">Reference proteome</keyword>
<gene>
    <name evidence="2" type="ORF">Vau01_010120</name>
</gene>
<dbReference type="Pfam" id="PF04149">
    <property type="entry name" value="DUF397"/>
    <property type="match status" value="1"/>
</dbReference>
<evidence type="ECO:0000259" key="1">
    <source>
        <dbReference type="Pfam" id="PF04149"/>
    </source>
</evidence>
<sequence>MKGTFTVSWKKSTRSGGNGCVEVNRALPAVGVRDSKDPNSPVISFAPESWRTFVEQVRAGRYDRPAG</sequence>
<reference evidence="2" key="1">
    <citation type="submission" date="2021-01" db="EMBL/GenBank/DDBJ databases">
        <title>Whole genome shotgun sequence of Virgisporangium aurantiacum NBRC 16421.</title>
        <authorList>
            <person name="Komaki H."/>
            <person name="Tamura T."/>
        </authorList>
    </citation>
    <scope>NUCLEOTIDE SEQUENCE</scope>
    <source>
        <strain evidence="2">NBRC 16421</strain>
    </source>
</reference>
<comment type="caution">
    <text evidence="2">The sequence shown here is derived from an EMBL/GenBank/DDBJ whole genome shotgun (WGS) entry which is preliminary data.</text>
</comment>
<name>A0A8J3Z1G5_9ACTN</name>
<protein>
    <recommendedName>
        <fullName evidence="1">DUF397 domain-containing protein</fullName>
    </recommendedName>
</protein>
<proteinExistence type="predicted"/>
<dbReference type="InterPro" id="IPR007278">
    <property type="entry name" value="DUF397"/>
</dbReference>